<dbReference type="GO" id="GO:0003700">
    <property type="term" value="F:DNA-binding transcription factor activity"/>
    <property type="evidence" value="ECO:0007669"/>
    <property type="project" value="TreeGrafter"/>
</dbReference>
<dbReference type="Proteomes" id="UP000036908">
    <property type="component" value="Unassembled WGS sequence"/>
</dbReference>
<dbReference type="NCBIfam" id="TIGR00738">
    <property type="entry name" value="rrf2_super"/>
    <property type="match status" value="1"/>
</dbReference>
<evidence type="ECO:0000313" key="1">
    <source>
        <dbReference type="EMBL" id="KOF02143.1"/>
    </source>
</evidence>
<dbReference type="InterPro" id="IPR000944">
    <property type="entry name" value="Tscrpt_reg_Rrf2"/>
</dbReference>
<dbReference type="EMBL" id="JSVA01000016">
    <property type="protein sequence ID" value="KOF02143.1"/>
    <property type="molecule type" value="Genomic_DNA"/>
</dbReference>
<gene>
    <name evidence="1" type="ORF">OB69_14065</name>
</gene>
<dbReference type="SUPFAM" id="SSF46785">
    <property type="entry name" value="Winged helix' DNA-binding domain"/>
    <property type="match status" value="1"/>
</dbReference>
<protein>
    <submittedName>
        <fullName evidence="1">Rrf2 family transcriptional regulator</fullName>
    </submittedName>
</protein>
<organism evidence="1 2">
    <name type="scientific">Roseivirga seohaensis subsp. aquiponti</name>
    <dbReference type="NCBI Taxonomy" id="1566026"/>
    <lineage>
        <taxon>Bacteria</taxon>
        <taxon>Pseudomonadati</taxon>
        <taxon>Bacteroidota</taxon>
        <taxon>Cytophagia</taxon>
        <taxon>Cytophagales</taxon>
        <taxon>Roseivirgaceae</taxon>
        <taxon>Roseivirga</taxon>
    </lineage>
</organism>
<dbReference type="PROSITE" id="PS51197">
    <property type="entry name" value="HTH_RRF2_2"/>
    <property type="match status" value="1"/>
</dbReference>
<dbReference type="PATRIC" id="fig|1566026.4.peg.1123"/>
<proteinExistence type="predicted"/>
<dbReference type="OrthoDB" id="9808360at2"/>
<dbReference type="PANTHER" id="PTHR33221:SF15">
    <property type="entry name" value="HTH-TYPE TRANSCRIPTIONAL REGULATOR YWGB-RELATED"/>
    <property type="match status" value="1"/>
</dbReference>
<dbReference type="RefSeq" id="WP_053224370.1">
    <property type="nucleotide sequence ID" value="NZ_JSVA01000016.1"/>
</dbReference>
<reference evidence="2" key="1">
    <citation type="submission" date="2014-11" db="EMBL/GenBank/DDBJ databases">
        <title>Genome sequencing of Roseivirga sp. D-25.</title>
        <authorList>
            <person name="Selvaratnam C."/>
            <person name="Thevarajoo S."/>
            <person name="Goh K.M."/>
            <person name="Eee R."/>
            <person name="Chan K.-G."/>
            <person name="Chong C.S."/>
        </authorList>
    </citation>
    <scope>NUCLEOTIDE SEQUENCE [LARGE SCALE GENOMIC DNA]</scope>
    <source>
        <strain evidence="2">D-25</strain>
    </source>
</reference>
<dbReference type="AlphaFoldDB" id="A0A0L8AIC3"/>
<dbReference type="InterPro" id="IPR036388">
    <property type="entry name" value="WH-like_DNA-bd_sf"/>
</dbReference>
<name>A0A0L8AIC3_9BACT</name>
<comment type="caution">
    <text evidence="1">The sequence shown here is derived from an EMBL/GenBank/DDBJ whole genome shotgun (WGS) entry which is preliminary data.</text>
</comment>
<accession>A0A0L8AIC3</accession>
<evidence type="ECO:0000313" key="2">
    <source>
        <dbReference type="Proteomes" id="UP000036908"/>
    </source>
</evidence>
<dbReference type="InterPro" id="IPR036390">
    <property type="entry name" value="WH_DNA-bd_sf"/>
</dbReference>
<dbReference type="PANTHER" id="PTHR33221">
    <property type="entry name" value="WINGED HELIX-TURN-HELIX TRANSCRIPTIONAL REGULATOR, RRF2 FAMILY"/>
    <property type="match status" value="1"/>
</dbReference>
<dbReference type="Pfam" id="PF02082">
    <property type="entry name" value="Rrf2"/>
    <property type="match status" value="1"/>
</dbReference>
<dbReference type="Gene3D" id="1.10.10.10">
    <property type="entry name" value="Winged helix-like DNA-binding domain superfamily/Winged helix DNA-binding domain"/>
    <property type="match status" value="1"/>
</dbReference>
<dbReference type="GO" id="GO:0005829">
    <property type="term" value="C:cytosol"/>
    <property type="evidence" value="ECO:0007669"/>
    <property type="project" value="TreeGrafter"/>
</dbReference>
<sequence>MFSKACEYGIRAVIYIAQKSLNEERASLKDITAEIDSPEAFTAKVLQQLARAKIINSIKGPNGGFEIAKDEIDSIKLSQIVNALDGDSIYKGCGLGLKVCNANEPCPVHDKFTSIRNELRKMLENTSLFELATSLETGLTYLKR</sequence>
<keyword evidence="2" id="KW-1185">Reference proteome</keyword>